<evidence type="ECO:0000256" key="4">
    <source>
        <dbReference type="SAM" id="MobiDB-lite"/>
    </source>
</evidence>
<sequence>MKSWKKRALALTMAALAVLSGCTFPFGQGNDGDGAPVDNVDVSDAYFGLAWYRSGTTLNPVMDGTEVNSMLREALYEGLFEIKNDFTLENELCEDYTSDGTTFSFTIKKGIKFWSGAELTASDVAESLKTVLENESSPYHNRLTEVSSIEAVTKRMVRITLASPNVNFPKLLDIPIYRAGTTDEGEFAEGTGPYKPVQNGAAWTLEANENWHGGFLGTIRHITLVKMTRADAADTSFRTGDVSIMRSARIAPDDQNIAFTGEVDTVPVSSAMLHYIGLNYNNSQFTNAKVRQALSMAISRQGLCATQLQDYADPAVLPINPQPADTGVSYSLSADLMTAAQLLREAAQEGAASAGGSGGNTDSSDGDSDSTDNSDDDSDTSSDSSEEDGYYDEDGDFIYYTSGRASDTDYKVDFLTVRTPKNRTDSTVSDGEVVLLDNENTDSGDSTDSTDGSGSTDTAVTDTIVMDAATVQLSFRLLVNSDNAFKVAAAKQVAASWNSLNGVNVTVDEEPYDTYVSMLQSGSFDAYYGETQLTPDFDLRPLLSPQGGLNYGSYSSEDMSNAITAYRSGENTEGLYTTFLNEMPLIPLAFERQQVVLRSGLINHFNPAPYNAFAGQENWVKP</sequence>
<dbReference type="Proteomes" id="UP001298753">
    <property type="component" value="Unassembled WGS sequence"/>
</dbReference>
<dbReference type="PANTHER" id="PTHR30290">
    <property type="entry name" value="PERIPLASMIC BINDING COMPONENT OF ABC TRANSPORTER"/>
    <property type="match status" value="1"/>
</dbReference>
<dbReference type="GO" id="GO:0043190">
    <property type="term" value="C:ATP-binding cassette (ABC) transporter complex"/>
    <property type="evidence" value="ECO:0007669"/>
    <property type="project" value="InterPro"/>
</dbReference>
<dbReference type="GO" id="GO:0030313">
    <property type="term" value="C:cell envelope"/>
    <property type="evidence" value="ECO:0007669"/>
    <property type="project" value="UniProtKB-SubCell"/>
</dbReference>
<dbReference type="GO" id="GO:1904680">
    <property type="term" value="F:peptide transmembrane transporter activity"/>
    <property type="evidence" value="ECO:0007669"/>
    <property type="project" value="TreeGrafter"/>
</dbReference>
<evidence type="ECO:0000256" key="5">
    <source>
        <dbReference type="SAM" id="SignalP"/>
    </source>
</evidence>
<protein>
    <submittedName>
        <fullName evidence="7">ABC transporter substrate-binding protein</fullName>
    </submittedName>
</protein>
<evidence type="ECO:0000256" key="3">
    <source>
        <dbReference type="ARBA" id="ARBA00022729"/>
    </source>
</evidence>
<dbReference type="CDD" id="cd00995">
    <property type="entry name" value="PBP2_NikA_DppA_OppA_like"/>
    <property type="match status" value="1"/>
</dbReference>
<feature type="region of interest" description="Disordered" evidence="4">
    <location>
        <begin position="347"/>
        <end position="396"/>
    </location>
</feature>
<evidence type="ECO:0000313" key="8">
    <source>
        <dbReference type="Proteomes" id="UP001298753"/>
    </source>
</evidence>
<dbReference type="EMBL" id="JAJEPX010000020">
    <property type="protein sequence ID" value="MCC2177012.1"/>
    <property type="molecule type" value="Genomic_DNA"/>
</dbReference>
<comment type="similarity">
    <text evidence="1">Belongs to the bacterial solute-binding protein 5 family.</text>
</comment>
<feature type="domain" description="Solute-binding protein family 5" evidence="6">
    <location>
        <begin position="89"/>
        <end position="349"/>
    </location>
</feature>
<evidence type="ECO:0000313" key="7">
    <source>
        <dbReference type="EMBL" id="MCC2177012.1"/>
    </source>
</evidence>
<gene>
    <name evidence="7" type="ORF">LKD22_07720</name>
</gene>
<dbReference type="InterPro" id="IPR039424">
    <property type="entry name" value="SBP_5"/>
</dbReference>
<dbReference type="Gene3D" id="3.10.105.10">
    <property type="entry name" value="Dipeptide-binding Protein, Domain 3"/>
    <property type="match status" value="2"/>
</dbReference>
<feature type="signal peptide" evidence="5">
    <location>
        <begin position="1"/>
        <end position="29"/>
    </location>
</feature>
<dbReference type="RefSeq" id="WP_227600734.1">
    <property type="nucleotide sequence ID" value="NZ_JAJEPX010000020.1"/>
</dbReference>
<reference evidence="7 8" key="1">
    <citation type="submission" date="2021-10" db="EMBL/GenBank/DDBJ databases">
        <title>Anaerobic single-cell dispensing facilitates the cultivation of human gut bacteria.</title>
        <authorList>
            <person name="Afrizal A."/>
        </authorList>
    </citation>
    <scope>NUCLEOTIDE SEQUENCE [LARGE SCALE GENOMIC DNA]</scope>
    <source>
        <strain evidence="7 8">CLA-AA-H270</strain>
    </source>
</reference>
<keyword evidence="3 5" id="KW-0732">Signal</keyword>
<feature type="region of interest" description="Disordered" evidence="4">
    <location>
        <begin position="437"/>
        <end position="458"/>
    </location>
</feature>
<comment type="caution">
    <text evidence="7">The sequence shown here is derived from an EMBL/GenBank/DDBJ whole genome shotgun (WGS) entry which is preliminary data.</text>
</comment>
<dbReference type="GeneID" id="98659769"/>
<dbReference type="AlphaFoldDB" id="A0AAW4VVR1"/>
<feature type="compositionally biased region" description="Low complexity" evidence="4">
    <location>
        <begin position="441"/>
        <end position="458"/>
    </location>
</feature>
<dbReference type="PROSITE" id="PS51257">
    <property type="entry name" value="PROKAR_LIPOPROTEIN"/>
    <property type="match status" value="1"/>
</dbReference>
<dbReference type="InterPro" id="IPR030678">
    <property type="entry name" value="Peptide/Ni-bd"/>
</dbReference>
<evidence type="ECO:0000256" key="2">
    <source>
        <dbReference type="ARBA" id="ARBA00022448"/>
    </source>
</evidence>
<name>A0AAW4VVR1_9FIRM</name>
<keyword evidence="8" id="KW-1185">Reference proteome</keyword>
<feature type="chain" id="PRO_5043599208" evidence="5">
    <location>
        <begin position="30"/>
        <end position="622"/>
    </location>
</feature>
<dbReference type="SUPFAM" id="SSF53850">
    <property type="entry name" value="Periplasmic binding protein-like II"/>
    <property type="match status" value="2"/>
</dbReference>
<dbReference type="GO" id="GO:0015833">
    <property type="term" value="P:peptide transport"/>
    <property type="evidence" value="ECO:0007669"/>
    <property type="project" value="TreeGrafter"/>
</dbReference>
<dbReference type="Gene3D" id="3.40.190.10">
    <property type="entry name" value="Periplasmic binding protein-like II"/>
    <property type="match status" value="1"/>
</dbReference>
<keyword evidence="2" id="KW-0813">Transport</keyword>
<feature type="compositionally biased region" description="Acidic residues" evidence="4">
    <location>
        <begin position="364"/>
        <end position="396"/>
    </location>
</feature>
<proteinExistence type="inferred from homology"/>
<evidence type="ECO:0000259" key="6">
    <source>
        <dbReference type="Pfam" id="PF00496"/>
    </source>
</evidence>
<dbReference type="PIRSF" id="PIRSF002741">
    <property type="entry name" value="MppA"/>
    <property type="match status" value="1"/>
</dbReference>
<dbReference type="GO" id="GO:0042597">
    <property type="term" value="C:periplasmic space"/>
    <property type="evidence" value="ECO:0007669"/>
    <property type="project" value="UniProtKB-ARBA"/>
</dbReference>
<accession>A0AAW4VVR1</accession>
<dbReference type="Pfam" id="PF00496">
    <property type="entry name" value="SBP_bac_5"/>
    <property type="match status" value="1"/>
</dbReference>
<dbReference type="PANTHER" id="PTHR30290:SF9">
    <property type="entry name" value="OLIGOPEPTIDE-BINDING PROTEIN APPA"/>
    <property type="match status" value="1"/>
</dbReference>
<organism evidence="7 8">
    <name type="scientific">Agathobaculum butyriciproducens</name>
    <dbReference type="NCBI Taxonomy" id="1628085"/>
    <lineage>
        <taxon>Bacteria</taxon>
        <taxon>Bacillati</taxon>
        <taxon>Bacillota</taxon>
        <taxon>Clostridia</taxon>
        <taxon>Eubacteriales</taxon>
        <taxon>Butyricicoccaceae</taxon>
        <taxon>Agathobaculum</taxon>
    </lineage>
</organism>
<dbReference type="InterPro" id="IPR000914">
    <property type="entry name" value="SBP_5_dom"/>
</dbReference>
<evidence type="ECO:0000256" key="1">
    <source>
        <dbReference type="ARBA" id="ARBA00005695"/>
    </source>
</evidence>